<dbReference type="SUPFAM" id="SSF116846">
    <property type="entry name" value="MIT domain"/>
    <property type="match status" value="1"/>
</dbReference>
<dbReference type="SMART" id="SM00382">
    <property type="entry name" value="AAA"/>
    <property type="match status" value="1"/>
</dbReference>
<feature type="region of interest" description="Disordered" evidence="8">
    <location>
        <begin position="84"/>
        <end position="173"/>
    </location>
</feature>
<dbReference type="InterPro" id="IPR007330">
    <property type="entry name" value="MIT_dom"/>
</dbReference>
<dbReference type="SUPFAM" id="SSF52540">
    <property type="entry name" value="P-loop containing nucleoside triphosphate hydrolases"/>
    <property type="match status" value="1"/>
</dbReference>
<keyword evidence="3 7" id="KW-0547">Nucleotide-binding</keyword>
<dbReference type="Proteomes" id="UP000007014">
    <property type="component" value="Chromosome 15"/>
</dbReference>
<dbReference type="Gramene" id="CMO281CT">
    <property type="protein sequence ID" value="CMO281CT"/>
    <property type="gene ID" value="CMO281C"/>
</dbReference>
<keyword evidence="6" id="KW-0472">Membrane</keyword>
<dbReference type="HOGENOM" id="CLU_000688_21_2_1"/>
<dbReference type="OrthoDB" id="29072at2759"/>
<dbReference type="PANTHER" id="PTHR23074">
    <property type="entry name" value="AAA DOMAIN-CONTAINING"/>
    <property type="match status" value="1"/>
</dbReference>
<proteinExistence type="inferred from homology"/>
<dbReference type="STRING" id="280699.M1V9M2"/>
<dbReference type="InterPro" id="IPR003960">
    <property type="entry name" value="ATPase_AAA_CS"/>
</dbReference>
<evidence type="ECO:0000256" key="1">
    <source>
        <dbReference type="ARBA" id="ARBA00004481"/>
    </source>
</evidence>
<dbReference type="PANTHER" id="PTHR23074:SF83">
    <property type="entry name" value="VACUOLAR PROTEIN SORTING-ASSOCIATED PROTEIN 4A"/>
    <property type="match status" value="1"/>
</dbReference>
<evidence type="ECO:0000256" key="3">
    <source>
        <dbReference type="ARBA" id="ARBA00022741"/>
    </source>
</evidence>
<dbReference type="Pfam" id="PF00004">
    <property type="entry name" value="AAA"/>
    <property type="match status" value="1"/>
</dbReference>
<dbReference type="InterPro" id="IPR041569">
    <property type="entry name" value="AAA_lid_3"/>
</dbReference>
<evidence type="ECO:0000313" key="11">
    <source>
        <dbReference type="EMBL" id="BAM81619.1"/>
    </source>
</evidence>
<dbReference type="InterPro" id="IPR003593">
    <property type="entry name" value="AAA+_ATPase"/>
</dbReference>
<feature type="domain" description="MIT" evidence="10">
    <location>
        <begin position="1"/>
        <end position="84"/>
    </location>
</feature>
<dbReference type="GO" id="GO:0016887">
    <property type="term" value="F:ATP hydrolysis activity"/>
    <property type="evidence" value="ECO:0007669"/>
    <property type="project" value="InterPro"/>
</dbReference>
<dbReference type="Pfam" id="PF09336">
    <property type="entry name" value="Vps4_C"/>
    <property type="match status" value="1"/>
</dbReference>
<sequence>MTSFVDKGIEFANKATQTDREARRTRDHETFEAAYHYYLRAIEYLMTAIRWEKSERTRVLLQTRVREYISRAESIKELLKRGAYEQASGSDDGADGLPFESESYTNGGATAAATLSPHTGSGESNGAAAAAAAAAARERRRGRGPADGSGGSGAGAEKAGTAASAPTKDETERLRQQLASVIVRERPQVRWNDVAGLDGAKEALKEAVVLPMRLPLLFTGKREPWRGILLYGPPGTGKSYLAKAVATESAASFFSVSSADLVSKWQGESEKLIRQLFRMARESAPSIIFIDEVDALCSSRSESDSDSTRRIKTEFLVQMQEGLSTGDETRKEGKHVLVLGATNLPWQLDPAIRRRFERRIYIPLPDERSRRRMFEIHIGDTPHSLSACDFERLAHVTEGYSGADIEIVVRDAIMQPIRRLQMATHFRQVSPRPHHRTLQRDGGAEDTSSNNNAARGVRFTNTASAELLWTPCSPAAPGAVEMNLYDVPADKLLVPDVRYSDFEEVLLHTKPTVSKADLGAYERFTRDFGQECV</sequence>
<dbReference type="OMA" id="IEWTNEF"/>
<dbReference type="eggNOG" id="KOG0739">
    <property type="taxonomic scope" value="Eukaryota"/>
</dbReference>
<keyword evidence="4" id="KW-0967">Endosome</keyword>
<comment type="subcellular location">
    <subcellularLocation>
        <location evidence="1">Endosome membrane</location>
        <topology evidence="1">Peripheral membrane protein</topology>
    </subcellularLocation>
</comment>
<dbReference type="FunFam" id="1.10.8.60:FF:000015">
    <property type="entry name" value="vacuolar protein sorting-associated protein 4A"/>
    <property type="match status" value="1"/>
</dbReference>
<evidence type="ECO:0000256" key="5">
    <source>
        <dbReference type="ARBA" id="ARBA00022840"/>
    </source>
</evidence>
<feature type="compositionally biased region" description="Low complexity" evidence="8">
    <location>
        <begin position="155"/>
        <end position="165"/>
    </location>
</feature>
<dbReference type="GeneID" id="16995753"/>
<dbReference type="GO" id="GO:0007033">
    <property type="term" value="P:vacuole organization"/>
    <property type="evidence" value="ECO:0007669"/>
    <property type="project" value="TreeGrafter"/>
</dbReference>
<dbReference type="GO" id="GO:0010008">
    <property type="term" value="C:endosome membrane"/>
    <property type="evidence" value="ECO:0007669"/>
    <property type="project" value="UniProtKB-SubCell"/>
</dbReference>
<evidence type="ECO:0000256" key="6">
    <source>
        <dbReference type="ARBA" id="ARBA00023136"/>
    </source>
</evidence>
<evidence type="ECO:0000256" key="2">
    <source>
        <dbReference type="ARBA" id="ARBA00006914"/>
    </source>
</evidence>
<dbReference type="AlphaFoldDB" id="M1V9M2"/>
<dbReference type="InterPro" id="IPR027417">
    <property type="entry name" value="P-loop_NTPase"/>
</dbReference>
<dbReference type="InterPro" id="IPR015415">
    <property type="entry name" value="Spast_Vps4_C"/>
</dbReference>
<organism evidence="11 12">
    <name type="scientific">Cyanidioschyzon merolae (strain NIES-3377 / 10D)</name>
    <name type="common">Unicellular red alga</name>
    <dbReference type="NCBI Taxonomy" id="280699"/>
    <lineage>
        <taxon>Eukaryota</taxon>
        <taxon>Rhodophyta</taxon>
        <taxon>Bangiophyceae</taxon>
        <taxon>Cyanidiales</taxon>
        <taxon>Cyanidiaceae</taxon>
        <taxon>Cyanidioschyzon</taxon>
    </lineage>
</organism>
<comment type="similarity">
    <text evidence="2 7">Belongs to the AAA ATPase family.</text>
</comment>
<dbReference type="InterPro" id="IPR050304">
    <property type="entry name" value="MT-severing_AAA_ATPase"/>
</dbReference>
<keyword evidence="5 7" id="KW-0067">ATP-binding</keyword>
<name>M1V9M2_CYAM1</name>
<dbReference type="GO" id="GO:0005524">
    <property type="term" value="F:ATP binding"/>
    <property type="evidence" value="ECO:0007669"/>
    <property type="project" value="UniProtKB-KW"/>
</dbReference>
<dbReference type="InterPro" id="IPR036181">
    <property type="entry name" value="MIT_dom_sf"/>
</dbReference>
<evidence type="ECO:0000256" key="7">
    <source>
        <dbReference type="RuleBase" id="RU003651"/>
    </source>
</evidence>
<dbReference type="Gene3D" id="3.40.50.300">
    <property type="entry name" value="P-loop containing nucleotide triphosphate hydrolases"/>
    <property type="match status" value="1"/>
</dbReference>
<feature type="compositionally biased region" description="Low complexity" evidence="8">
    <location>
        <begin position="126"/>
        <end position="135"/>
    </location>
</feature>
<dbReference type="InterPro" id="IPR003959">
    <property type="entry name" value="ATPase_AAA_core"/>
</dbReference>
<accession>M1V9M2</accession>
<evidence type="ECO:0000256" key="8">
    <source>
        <dbReference type="SAM" id="MobiDB-lite"/>
    </source>
</evidence>
<gene>
    <name evidence="11" type="ORF">CYME_CMO281C</name>
</gene>
<evidence type="ECO:0000256" key="4">
    <source>
        <dbReference type="ARBA" id="ARBA00022753"/>
    </source>
</evidence>
<reference evidence="11 12" key="1">
    <citation type="journal article" date="2004" name="Nature">
        <title>Genome sequence of the ultrasmall unicellular red alga Cyanidioschyzon merolae 10D.</title>
        <authorList>
            <person name="Matsuzaki M."/>
            <person name="Misumi O."/>
            <person name="Shin-i T."/>
            <person name="Maruyama S."/>
            <person name="Takahara M."/>
            <person name="Miyagishima S."/>
            <person name="Mori T."/>
            <person name="Nishida K."/>
            <person name="Yagisawa F."/>
            <person name="Nishida K."/>
            <person name="Yoshida Y."/>
            <person name="Nishimura Y."/>
            <person name="Nakao S."/>
            <person name="Kobayashi T."/>
            <person name="Momoyama Y."/>
            <person name="Higashiyama T."/>
            <person name="Minoda A."/>
            <person name="Sano M."/>
            <person name="Nomoto H."/>
            <person name="Oishi K."/>
            <person name="Hayashi H."/>
            <person name="Ohta F."/>
            <person name="Nishizaka S."/>
            <person name="Haga S."/>
            <person name="Miura S."/>
            <person name="Morishita T."/>
            <person name="Kabeya Y."/>
            <person name="Terasawa K."/>
            <person name="Suzuki Y."/>
            <person name="Ishii Y."/>
            <person name="Asakawa S."/>
            <person name="Takano H."/>
            <person name="Ohta N."/>
            <person name="Kuroiwa H."/>
            <person name="Tanaka K."/>
            <person name="Shimizu N."/>
            <person name="Sugano S."/>
            <person name="Sato N."/>
            <person name="Nozaki H."/>
            <person name="Ogasawara N."/>
            <person name="Kohara Y."/>
            <person name="Kuroiwa T."/>
        </authorList>
    </citation>
    <scope>NUCLEOTIDE SEQUENCE [LARGE SCALE GENOMIC DNA]</scope>
    <source>
        <strain evidence="11 12">10D</strain>
    </source>
</reference>
<dbReference type="Gene3D" id="1.20.58.80">
    <property type="entry name" value="Phosphotransferase system, lactose/cellobiose-type IIA subunit"/>
    <property type="match status" value="1"/>
</dbReference>
<evidence type="ECO:0000313" key="12">
    <source>
        <dbReference type="Proteomes" id="UP000007014"/>
    </source>
</evidence>
<feature type="compositionally biased region" description="Gly residues" evidence="8">
    <location>
        <begin position="145"/>
        <end position="154"/>
    </location>
</feature>
<feature type="domain" description="AAA+ ATPase" evidence="9">
    <location>
        <begin position="224"/>
        <end position="366"/>
    </location>
</feature>
<keyword evidence="12" id="KW-1185">Reference proteome</keyword>
<dbReference type="Pfam" id="PF17862">
    <property type="entry name" value="AAA_lid_3"/>
    <property type="match status" value="1"/>
</dbReference>
<reference evidence="11 12" key="2">
    <citation type="journal article" date="2007" name="BMC Biol.">
        <title>A 100%-complete sequence reveals unusually simple genomic features in the hot-spring red alga Cyanidioschyzon merolae.</title>
        <authorList>
            <person name="Nozaki H."/>
            <person name="Takano H."/>
            <person name="Misumi O."/>
            <person name="Terasawa K."/>
            <person name="Matsuzaki M."/>
            <person name="Maruyama S."/>
            <person name="Nishida K."/>
            <person name="Yagisawa F."/>
            <person name="Yoshida Y."/>
            <person name="Fujiwara T."/>
            <person name="Takio S."/>
            <person name="Tamura K."/>
            <person name="Chung S.J."/>
            <person name="Nakamura S."/>
            <person name="Kuroiwa H."/>
            <person name="Tanaka K."/>
            <person name="Sato N."/>
            <person name="Kuroiwa T."/>
        </authorList>
    </citation>
    <scope>NUCLEOTIDE SEQUENCE [LARGE SCALE GENOMIC DNA]</scope>
    <source>
        <strain evidence="11 12">10D</strain>
    </source>
</reference>
<dbReference type="SMART" id="SM00745">
    <property type="entry name" value="MIT"/>
    <property type="match status" value="1"/>
</dbReference>
<dbReference type="KEGG" id="cme:CYME_CMO281C"/>
<dbReference type="Pfam" id="PF04212">
    <property type="entry name" value="MIT"/>
    <property type="match status" value="1"/>
</dbReference>
<evidence type="ECO:0000259" key="10">
    <source>
        <dbReference type="SMART" id="SM00745"/>
    </source>
</evidence>
<dbReference type="RefSeq" id="XP_005537655.1">
    <property type="nucleotide sequence ID" value="XM_005537598.1"/>
</dbReference>
<dbReference type="FunFam" id="3.40.50.300:FF:000043">
    <property type="entry name" value="Vacuolar protein sorting-associated protein 4"/>
    <property type="match status" value="1"/>
</dbReference>
<dbReference type="GO" id="GO:0016197">
    <property type="term" value="P:endosomal transport"/>
    <property type="evidence" value="ECO:0007669"/>
    <property type="project" value="TreeGrafter"/>
</dbReference>
<dbReference type="PROSITE" id="PS00674">
    <property type="entry name" value="AAA"/>
    <property type="match status" value="1"/>
</dbReference>
<evidence type="ECO:0000259" key="9">
    <source>
        <dbReference type="SMART" id="SM00382"/>
    </source>
</evidence>
<dbReference type="Gene3D" id="1.10.8.60">
    <property type="match status" value="1"/>
</dbReference>
<feature type="region of interest" description="Disordered" evidence="8">
    <location>
        <begin position="428"/>
        <end position="454"/>
    </location>
</feature>
<protein>
    <submittedName>
        <fullName evidence="11">Vacuolar protein sorting-associated protein Vps4p</fullName>
    </submittedName>
</protein>
<dbReference type="EMBL" id="AP006497">
    <property type="protein sequence ID" value="BAM81619.1"/>
    <property type="molecule type" value="Genomic_DNA"/>
</dbReference>